<dbReference type="Gene3D" id="2.130.10.10">
    <property type="entry name" value="YVTN repeat-like/Quinoprotein amine dehydrogenase"/>
    <property type="match status" value="2"/>
</dbReference>
<dbReference type="InterPro" id="IPR050687">
    <property type="entry name" value="Dynein_IC"/>
</dbReference>
<dbReference type="GO" id="GO:0045503">
    <property type="term" value="F:dynein light chain binding"/>
    <property type="evidence" value="ECO:0007669"/>
    <property type="project" value="TreeGrafter"/>
</dbReference>
<comment type="caution">
    <text evidence="6">The sequence shown here is derived from an EMBL/GenBank/DDBJ whole genome shotgun (WGS) entry which is preliminary data.</text>
</comment>
<dbReference type="Pfam" id="PF00400">
    <property type="entry name" value="WD40"/>
    <property type="match status" value="1"/>
</dbReference>
<keyword evidence="3 5" id="KW-0853">WD repeat</keyword>
<dbReference type="GO" id="GO:0005737">
    <property type="term" value="C:cytoplasm"/>
    <property type="evidence" value="ECO:0007669"/>
    <property type="project" value="UniProtKB-SubCell"/>
</dbReference>
<dbReference type="SUPFAM" id="SSF50978">
    <property type="entry name" value="WD40 repeat-like"/>
    <property type="match status" value="1"/>
</dbReference>
<evidence type="ECO:0000256" key="1">
    <source>
        <dbReference type="ARBA" id="ARBA00004496"/>
    </source>
</evidence>
<name>A0A1Y2E418_9BASI</name>
<keyword evidence="2" id="KW-0963">Cytoplasm</keyword>
<accession>A0A1Y2E418</accession>
<organism evidence="6 7">
    <name type="scientific">Leucosporidium creatinivorum</name>
    <dbReference type="NCBI Taxonomy" id="106004"/>
    <lineage>
        <taxon>Eukaryota</taxon>
        <taxon>Fungi</taxon>
        <taxon>Dikarya</taxon>
        <taxon>Basidiomycota</taxon>
        <taxon>Pucciniomycotina</taxon>
        <taxon>Microbotryomycetes</taxon>
        <taxon>Leucosporidiales</taxon>
        <taxon>Leucosporidium</taxon>
    </lineage>
</organism>
<dbReference type="PANTHER" id="PTHR12442">
    <property type="entry name" value="DYNEIN INTERMEDIATE CHAIN"/>
    <property type="match status" value="1"/>
</dbReference>
<dbReference type="OrthoDB" id="366230at2759"/>
<evidence type="ECO:0000313" key="6">
    <source>
        <dbReference type="EMBL" id="ORY65615.1"/>
    </source>
</evidence>
<feature type="repeat" description="WD" evidence="5">
    <location>
        <begin position="92"/>
        <end position="130"/>
    </location>
</feature>
<evidence type="ECO:0000256" key="5">
    <source>
        <dbReference type="PROSITE-ProRule" id="PRU00221"/>
    </source>
</evidence>
<dbReference type="GO" id="GO:0045504">
    <property type="term" value="F:dynein heavy chain binding"/>
    <property type="evidence" value="ECO:0007669"/>
    <property type="project" value="TreeGrafter"/>
</dbReference>
<evidence type="ECO:0000313" key="7">
    <source>
        <dbReference type="Proteomes" id="UP000193467"/>
    </source>
</evidence>
<protein>
    <submittedName>
        <fullName evidence="6">WD40-repeat-containing domain protein</fullName>
    </submittedName>
</protein>
<reference evidence="6 7" key="1">
    <citation type="submission" date="2016-07" db="EMBL/GenBank/DDBJ databases">
        <title>Pervasive Adenine N6-methylation of Active Genes in Fungi.</title>
        <authorList>
            <consortium name="DOE Joint Genome Institute"/>
            <person name="Mondo S.J."/>
            <person name="Dannebaum R.O."/>
            <person name="Kuo R.C."/>
            <person name="Labutti K."/>
            <person name="Haridas S."/>
            <person name="Kuo A."/>
            <person name="Salamov A."/>
            <person name="Ahrendt S.R."/>
            <person name="Lipzen A."/>
            <person name="Sullivan W."/>
            <person name="Andreopoulos W.B."/>
            <person name="Clum A."/>
            <person name="Lindquist E."/>
            <person name="Daum C."/>
            <person name="Ramamoorthy G.K."/>
            <person name="Gryganskyi A."/>
            <person name="Culley D."/>
            <person name="Magnuson J.K."/>
            <person name="James T.Y."/>
            <person name="O'Malley M.A."/>
            <person name="Stajich J.E."/>
            <person name="Spatafora J.W."/>
            <person name="Visel A."/>
            <person name="Grigoriev I.V."/>
        </authorList>
    </citation>
    <scope>NUCLEOTIDE SEQUENCE [LARGE SCALE GENOMIC DNA]</scope>
    <source>
        <strain evidence="6 7">62-1032</strain>
    </source>
</reference>
<comment type="subcellular location">
    <subcellularLocation>
        <location evidence="1">Cytoplasm</location>
    </subcellularLocation>
</comment>
<dbReference type="InterPro" id="IPR015943">
    <property type="entry name" value="WD40/YVTN_repeat-like_dom_sf"/>
</dbReference>
<keyword evidence="7" id="KW-1185">Reference proteome</keyword>
<gene>
    <name evidence="6" type="ORF">BCR35DRAFT_183464</name>
</gene>
<dbReference type="EMBL" id="MCGR01000064">
    <property type="protein sequence ID" value="ORY65615.1"/>
    <property type="molecule type" value="Genomic_DNA"/>
</dbReference>
<keyword evidence="4" id="KW-0677">Repeat</keyword>
<evidence type="ECO:0000256" key="3">
    <source>
        <dbReference type="ARBA" id="ARBA00022574"/>
    </source>
</evidence>
<dbReference type="FunFam" id="2.130.10.10:FF:001070">
    <property type="entry name" value="Dynein intermediate chain, cytosolic"/>
    <property type="match status" value="1"/>
</dbReference>
<evidence type="ECO:0000256" key="4">
    <source>
        <dbReference type="ARBA" id="ARBA00022737"/>
    </source>
</evidence>
<dbReference type="PANTHER" id="PTHR12442:SF22">
    <property type="entry name" value="CYTOPLASMIC DYNEIN 1 INTERMEDIATE CHAIN-RELATED"/>
    <property type="match status" value="1"/>
</dbReference>
<dbReference type="PROSITE" id="PS50082">
    <property type="entry name" value="WD_REPEATS_2"/>
    <property type="match status" value="1"/>
</dbReference>
<dbReference type="InParanoid" id="A0A1Y2E418"/>
<proteinExistence type="predicted"/>
<sequence>MIGTQNAHNLVSASTDGTVCAWGVDRLAEPEEVLELLHPAHNKTDEVSVTSLGFPDSDTKTFWVGTEEGNVYAANRHDLGGLKRGLVQTETYRGHSGPVTSIDFHPLAGAVDLSDLFLTSGVDWTVKLWKRGAAGTSTAATEAGAATGLASSAAPTSKSTAAKVVSPILSFEGADDYVYDARWHPHHPALFGTVDGAGKFDLWNLNTDTEIPIISTPVAPNASRGLNKLAWDRREGRRAAIGSSDGKVYVYEVAQELVTPKEGEWEQMRKTVNTALAANASAEMGGR</sequence>
<dbReference type="Proteomes" id="UP000193467">
    <property type="component" value="Unassembled WGS sequence"/>
</dbReference>
<dbReference type="GO" id="GO:0005868">
    <property type="term" value="C:cytoplasmic dynein complex"/>
    <property type="evidence" value="ECO:0007669"/>
    <property type="project" value="TreeGrafter"/>
</dbReference>
<evidence type="ECO:0000256" key="2">
    <source>
        <dbReference type="ARBA" id="ARBA00022490"/>
    </source>
</evidence>
<dbReference type="STRING" id="106004.A0A1Y2E418"/>
<dbReference type="GO" id="GO:0010970">
    <property type="term" value="P:transport along microtubule"/>
    <property type="evidence" value="ECO:0007669"/>
    <property type="project" value="TreeGrafter"/>
</dbReference>
<dbReference type="SMART" id="SM00320">
    <property type="entry name" value="WD40"/>
    <property type="match status" value="4"/>
</dbReference>
<dbReference type="InterPro" id="IPR001680">
    <property type="entry name" value="WD40_rpt"/>
</dbReference>
<dbReference type="InterPro" id="IPR036322">
    <property type="entry name" value="WD40_repeat_dom_sf"/>
</dbReference>
<dbReference type="AlphaFoldDB" id="A0A1Y2E418"/>